<evidence type="ECO:0000313" key="2">
    <source>
        <dbReference type="EMBL" id="NBI29681.1"/>
    </source>
</evidence>
<dbReference type="EMBL" id="SIJB01000027">
    <property type="protein sequence ID" value="NBI29681.1"/>
    <property type="molecule type" value="Genomic_DNA"/>
</dbReference>
<dbReference type="Pfam" id="PF03009">
    <property type="entry name" value="GDPD"/>
    <property type="match status" value="1"/>
</dbReference>
<dbReference type="InterPro" id="IPR030395">
    <property type="entry name" value="GP_PDE_dom"/>
</dbReference>
<reference evidence="2 3" key="1">
    <citation type="submission" date="2019-01" db="EMBL/GenBank/DDBJ databases">
        <title>Chengkuizengella sp. nov., isolated from deep-sea sediment of East Pacific Ocean.</title>
        <authorList>
            <person name="Yang J."/>
            <person name="Lai Q."/>
            <person name="Shao Z."/>
        </authorList>
    </citation>
    <scope>NUCLEOTIDE SEQUENCE [LARGE SCALE GENOMIC DNA]</scope>
    <source>
        <strain evidence="2 3">YPA3-1-1</strain>
    </source>
</reference>
<dbReference type="CDD" id="cd08563">
    <property type="entry name" value="GDPD_TtGDE_like"/>
    <property type="match status" value="1"/>
</dbReference>
<dbReference type="PANTHER" id="PTHR46211:SF1">
    <property type="entry name" value="GLYCEROPHOSPHODIESTER PHOSPHODIESTERASE, CYTOPLASMIC"/>
    <property type="match status" value="1"/>
</dbReference>
<dbReference type="RefSeq" id="WP_160646487.1">
    <property type="nucleotide sequence ID" value="NZ_SIJB01000027.1"/>
</dbReference>
<organism evidence="2 3">
    <name type="scientific">Chengkuizengella marina</name>
    <dbReference type="NCBI Taxonomy" id="2507566"/>
    <lineage>
        <taxon>Bacteria</taxon>
        <taxon>Bacillati</taxon>
        <taxon>Bacillota</taxon>
        <taxon>Bacilli</taxon>
        <taxon>Bacillales</taxon>
        <taxon>Paenibacillaceae</taxon>
        <taxon>Chengkuizengella</taxon>
    </lineage>
</organism>
<protein>
    <submittedName>
        <fullName evidence="2">Glycerophosphodiester phosphodiesterase</fullName>
    </submittedName>
</protein>
<dbReference type="GO" id="GO:0008081">
    <property type="term" value="F:phosphoric diester hydrolase activity"/>
    <property type="evidence" value="ECO:0007669"/>
    <property type="project" value="InterPro"/>
</dbReference>
<proteinExistence type="predicted"/>
<dbReference type="PANTHER" id="PTHR46211">
    <property type="entry name" value="GLYCEROPHOSPHORYL DIESTER PHOSPHODIESTERASE"/>
    <property type="match status" value="1"/>
</dbReference>
<sequence>MAKKISDSQIETLIFAHRGSSGTHPENTMVAFQEAFHVGANGIELDVHLTKDGEVVVIHDEKVDRTTNGTGFVHEKTLNELKQLDAGGWYSNYLKGETIPTLNEVLEWISDKKLLLNIELKNDILQYEGLEEKVIQLVHIHGLSTSVIISSFNHYSLVKVKQLDKEIEIAVLTYDILYQPWKYVKSIGASALHCNKSFAFSNMISQAQQQIPIRVYTINDELEMKQILLKGLSALITDFPKKAIQLKSTLLK</sequence>
<dbReference type="SUPFAM" id="SSF51695">
    <property type="entry name" value="PLC-like phosphodiesterases"/>
    <property type="match status" value="1"/>
</dbReference>
<comment type="caution">
    <text evidence="2">The sequence shown here is derived from an EMBL/GenBank/DDBJ whole genome shotgun (WGS) entry which is preliminary data.</text>
</comment>
<dbReference type="GO" id="GO:0006629">
    <property type="term" value="P:lipid metabolic process"/>
    <property type="evidence" value="ECO:0007669"/>
    <property type="project" value="InterPro"/>
</dbReference>
<accession>A0A6N9Q4J4</accession>
<evidence type="ECO:0000313" key="3">
    <source>
        <dbReference type="Proteomes" id="UP000448943"/>
    </source>
</evidence>
<keyword evidence="3" id="KW-1185">Reference proteome</keyword>
<evidence type="ECO:0000259" key="1">
    <source>
        <dbReference type="PROSITE" id="PS51704"/>
    </source>
</evidence>
<dbReference type="InterPro" id="IPR017946">
    <property type="entry name" value="PLC-like_Pdiesterase_TIM-brl"/>
</dbReference>
<dbReference type="PROSITE" id="PS51704">
    <property type="entry name" value="GP_PDE"/>
    <property type="match status" value="1"/>
</dbReference>
<dbReference type="AlphaFoldDB" id="A0A6N9Q4J4"/>
<dbReference type="OrthoDB" id="384721at2"/>
<name>A0A6N9Q4J4_9BACL</name>
<dbReference type="Proteomes" id="UP000448943">
    <property type="component" value="Unassembled WGS sequence"/>
</dbReference>
<dbReference type="Gene3D" id="3.20.20.190">
    <property type="entry name" value="Phosphatidylinositol (PI) phosphodiesterase"/>
    <property type="match status" value="1"/>
</dbReference>
<feature type="domain" description="GP-PDE" evidence="1">
    <location>
        <begin position="12"/>
        <end position="247"/>
    </location>
</feature>
<gene>
    <name evidence="2" type="ORF">ERL59_11995</name>
</gene>